<gene>
    <name evidence="1" type="ORF">AQUSIP_24480</name>
</gene>
<proteinExistence type="predicted"/>
<evidence type="ECO:0000313" key="1">
    <source>
        <dbReference type="EMBL" id="VVC77121.1"/>
    </source>
</evidence>
<dbReference type="AlphaFoldDB" id="A0A5E4PL38"/>
<name>A0A5E4PL38_9COXI</name>
<dbReference type="RefSeq" id="WP_148340517.1">
    <property type="nucleotide sequence ID" value="NZ_LR699120.1"/>
</dbReference>
<sequence>MQSILNRLINKIHASAIDPDPSDNFFIEDVFPPELYAQILSRLPSDDEYEFIEHPDAVLPDGTRTRKLLDLTDESIKNLNPDHQAFWHEIKRMLVSDVLQKALVQKFTRRIKERFGEQWQHWPKMINVPIFYRDFPGYFISEHTDAPFKVITMQFYLPKDESQIHLGTSFHRKKNHGFELLKTNPFKPNSAYAFVRTDNSWHSVKQMAAHESKRDSLALTIYQKGFEYKSGKTY</sequence>
<dbReference type="EMBL" id="LR699120">
    <property type="protein sequence ID" value="VVC77121.1"/>
    <property type="molecule type" value="Genomic_DNA"/>
</dbReference>
<dbReference type="KEGG" id="asip:AQUSIP_24480"/>
<dbReference type="OrthoDB" id="7300871at2"/>
<accession>A0A5E4PL38</accession>
<keyword evidence="2" id="KW-1185">Reference proteome</keyword>
<evidence type="ECO:0000313" key="2">
    <source>
        <dbReference type="Proteomes" id="UP000324194"/>
    </source>
</evidence>
<reference evidence="1 2" key="1">
    <citation type="submission" date="2019-08" db="EMBL/GenBank/DDBJ databases">
        <authorList>
            <person name="Guy L."/>
        </authorList>
    </citation>
    <scope>NUCLEOTIDE SEQUENCE [LARGE SCALE GENOMIC DNA]</scope>
    <source>
        <strain evidence="1 2">SGT-108</strain>
    </source>
</reference>
<dbReference type="Gene3D" id="2.60.120.620">
    <property type="entry name" value="q2cbj1_9rhob like domain"/>
    <property type="match status" value="1"/>
</dbReference>
<evidence type="ECO:0008006" key="3">
    <source>
        <dbReference type="Google" id="ProtNLM"/>
    </source>
</evidence>
<organism evidence="1 2">
    <name type="scientific">Aquicella siphonis</name>
    <dbReference type="NCBI Taxonomy" id="254247"/>
    <lineage>
        <taxon>Bacteria</taxon>
        <taxon>Pseudomonadati</taxon>
        <taxon>Pseudomonadota</taxon>
        <taxon>Gammaproteobacteria</taxon>
        <taxon>Legionellales</taxon>
        <taxon>Coxiellaceae</taxon>
        <taxon>Aquicella</taxon>
    </lineage>
</organism>
<dbReference type="Proteomes" id="UP000324194">
    <property type="component" value="Chromosome 2"/>
</dbReference>
<protein>
    <recommendedName>
        <fullName evidence="3">Prolyl 4-hydroxylase alpha subunit Fe(2+) 2OG dioxygenase domain-containing protein</fullName>
    </recommendedName>
</protein>